<name>A0A443ZWI8_9PSED</name>
<dbReference type="PROSITE" id="PS51257">
    <property type="entry name" value="PROKAR_LIPOPROTEIN"/>
    <property type="match status" value="1"/>
</dbReference>
<dbReference type="Pfam" id="PF19795">
    <property type="entry name" value="DUF6279"/>
    <property type="match status" value="1"/>
</dbReference>
<dbReference type="RefSeq" id="WP_128322287.1">
    <property type="nucleotide sequence ID" value="NZ_QJRG01000034.1"/>
</dbReference>
<evidence type="ECO:0008006" key="3">
    <source>
        <dbReference type="Google" id="ProtNLM"/>
    </source>
</evidence>
<organism evidence="1 2">
    <name type="scientific">Pseudomonas alkylphenolica</name>
    <dbReference type="NCBI Taxonomy" id="237609"/>
    <lineage>
        <taxon>Bacteria</taxon>
        <taxon>Pseudomonadati</taxon>
        <taxon>Pseudomonadota</taxon>
        <taxon>Gammaproteobacteria</taxon>
        <taxon>Pseudomonadales</taxon>
        <taxon>Pseudomonadaceae</taxon>
        <taxon>Pseudomonas</taxon>
    </lineage>
</organism>
<reference evidence="1 2" key="1">
    <citation type="submission" date="2018-06" db="EMBL/GenBank/DDBJ databases">
        <title>Bacteria isolated from soil of Wuhan.</title>
        <authorList>
            <person name="Wei X."/>
            <person name="Chunhua H."/>
        </authorList>
    </citation>
    <scope>NUCLEOTIDE SEQUENCE [LARGE SCALE GENOMIC DNA]</scope>
    <source>
        <strain evidence="2">xwS2</strain>
    </source>
</reference>
<dbReference type="EMBL" id="QJRG01000034">
    <property type="protein sequence ID" value="RWU25075.1"/>
    <property type="molecule type" value="Genomic_DNA"/>
</dbReference>
<comment type="caution">
    <text evidence="1">The sequence shown here is derived from an EMBL/GenBank/DDBJ whole genome shotgun (WGS) entry which is preliminary data.</text>
</comment>
<proteinExistence type="predicted"/>
<evidence type="ECO:0000313" key="1">
    <source>
        <dbReference type="EMBL" id="RWU25075.1"/>
    </source>
</evidence>
<dbReference type="STRING" id="237609.PSAKL28_39170"/>
<accession>A0A443ZWI8</accession>
<protein>
    <recommendedName>
        <fullName evidence="3">Lipoprotein</fullName>
    </recommendedName>
</protein>
<gene>
    <name evidence="1" type="ORF">DM813_04920</name>
</gene>
<dbReference type="AlphaFoldDB" id="A0A443ZWI8"/>
<evidence type="ECO:0000313" key="2">
    <source>
        <dbReference type="Proteomes" id="UP000288983"/>
    </source>
</evidence>
<dbReference type="Proteomes" id="UP000288983">
    <property type="component" value="Unassembled WGS sequence"/>
</dbReference>
<dbReference type="PIRSF" id="PIRSF028200">
    <property type="entry name" value="UCP028200"/>
    <property type="match status" value="1"/>
</dbReference>
<sequence length="289" mass="33944">MYASLCKYLRPFLLVVVAPLLVVACNRIDLAYRNLDVLVPWSLNDYLSMNRQQKTWLNQQLKQQLAWHCRTQLPEYLNWIDDVRQMVTNDQVTDQQLQLRTQEAKQAIAQVAEQITPSAAQLLRGMDDEQVREMREAFASDISKRQARFVKTPLAEQIEARAARMEKRLTPWLGELSAQQQSRIQAWSQGLGEQNRLWIANRANWQAHLSAAMDQRTRDTFEPRLKQLLKNRESLWTPEYRQAYQRTEQQARKLLVDLMAQSSTQQRQHLDQKLTQVRKDLSELKCLKG</sequence>
<dbReference type="OrthoDB" id="5767052at2"/>
<dbReference type="InterPro" id="IPR016875">
    <property type="entry name" value="UCP028200"/>
</dbReference>